<gene>
    <name evidence="8" type="ORF">HB844_07830</name>
</gene>
<feature type="transmembrane region" description="Helical" evidence="6">
    <location>
        <begin position="12"/>
        <end position="33"/>
    </location>
</feature>
<protein>
    <submittedName>
        <fullName evidence="8">MFS transporter</fullName>
    </submittedName>
</protein>
<evidence type="ECO:0000259" key="7">
    <source>
        <dbReference type="PROSITE" id="PS50850"/>
    </source>
</evidence>
<dbReference type="SUPFAM" id="SSF103473">
    <property type="entry name" value="MFS general substrate transporter"/>
    <property type="match status" value="1"/>
</dbReference>
<feature type="transmembrane region" description="Helical" evidence="6">
    <location>
        <begin position="45"/>
        <end position="64"/>
    </location>
</feature>
<evidence type="ECO:0000256" key="6">
    <source>
        <dbReference type="SAM" id="Phobius"/>
    </source>
</evidence>
<evidence type="ECO:0000256" key="3">
    <source>
        <dbReference type="ARBA" id="ARBA00022692"/>
    </source>
</evidence>
<feature type="transmembrane region" description="Helical" evidence="6">
    <location>
        <begin position="76"/>
        <end position="104"/>
    </location>
</feature>
<dbReference type="Proteomes" id="UP000571128">
    <property type="component" value="Unassembled WGS sequence"/>
</dbReference>
<keyword evidence="3 6" id="KW-0812">Transmembrane</keyword>
<feature type="transmembrane region" description="Helical" evidence="6">
    <location>
        <begin position="326"/>
        <end position="348"/>
    </location>
</feature>
<name>A0A841YF20_9LIST</name>
<dbReference type="PANTHER" id="PTHR23531">
    <property type="entry name" value="QUINOLENE RESISTANCE PROTEIN NORA"/>
    <property type="match status" value="1"/>
</dbReference>
<feature type="transmembrane region" description="Helical" evidence="6">
    <location>
        <begin position="110"/>
        <end position="129"/>
    </location>
</feature>
<dbReference type="CDD" id="cd17489">
    <property type="entry name" value="MFS_YfcJ_like"/>
    <property type="match status" value="1"/>
</dbReference>
<comment type="subcellular location">
    <subcellularLocation>
        <location evidence="1">Cell membrane</location>
        <topology evidence="1">Multi-pass membrane protein</topology>
    </subcellularLocation>
</comment>
<dbReference type="RefSeq" id="WP_185338626.1">
    <property type="nucleotide sequence ID" value="NZ_JAARPY010000006.1"/>
</dbReference>
<feature type="transmembrane region" description="Helical" evidence="6">
    <location>
        <begin position="136"/>
        <end position="157"/>
    </location>
</feature>
<evidence type="ECO:0000256" key="4">
    <source>
        <dbReference type="ARBA" id="ARBA00022989"/>
    </source>
</evidence>
<feature type="transmembrane region" description="Helical" evidence="6">
    <location>
        <begin position="163"/>
        <end position="184"/>
    </location>
</feature>
<dbReference type="GO" id="GO:0005886">
    <property type="term" value="C:plasma membrane"/>
    <property type="evidence" value="ECO:0007669"/>
    <property type="project" value="UniProtKB-SubCell"/>
</dbReference>
<feature type="transmembrane region" description="Helical" evidence="6">
    <location>
        <begin position="354"/>
        <end position="373"/>
    </location>
</feature>
<dbReference type="PROSITE" id="PS50850">
    <property type="entry name" value="MFS"/>
    <property type="match status" value="1"/>
</dbReference>
<feature type="domain" description="Major facilitator superfamily (MFS) profile" evidence="7">
    <location>
        <begin position="11"/>
        <end position="379"/>
    </location>
</feature>
<feature type="transmembrane region" description="Helical" evidence="6">
    <location>
        <begin position="204"/>
        <end position="225"/>
    </location>
</feature>
<dbReference type="InterPro" id="IPR052714">
    <property type="entry name" value="MFS_Exporter"/>
</dbReference>
<dbReference type="EMBL" id="JAARPY010000006">
    <property type="protein sequence ID" value="MBC1398774.1"/>
    <property type="molecule type" value="Genomic_DNA"/>
</dbReference>
<dbReference type="AlphaFoldDB" id="A0A841YF20"/>
<accession>A0A841YF20</accession>
<organism evidence="8 9">
    <name type="scientific">Listeria fleischmannii</name>
    <dbReference type="NCBI Taxonomy" id="1069827"/>
    <lineage>
        <taxon>Bacteria</taxon>
        <taxon>Bacillati</taxon>
        <taxon>Bacillota</taxon>
        <taxon>Bacilli</taxon>
        <taxon>Bacillales</taxon>
        <taxon>Listeriaceae</taxon>
        <taxon>Listeria</taxon>
    </lineage>
</organism>
<dbReference type="Pfam" id="PF07690">
    <property type="entry name" value="MFS_1"/>
    <property type="match status" value="1"/>
</dbReference>
<evidence type="ECO:0000256" key="5">
    <source>
        <dbReference type="ARBA" id="ARBA00023136"/>
    </source>
</evidence>
<keyword evidence="4 6" id="KW-1133">Transmembrane helix</keyword>
<sequence>MLNHNKLWTKEYIFLLIESFFLYIGFMVFMPTLPARIIELGGSQVSASLSVGLFSIVALFTRAISGSWNDRIGSKILILVGLLILIISTFSFYFSSIVFVLLVIRLLQGAGWGISTTSIATGVSTLVPPAKMGEGIGFYGLTTALGMSIAPILAILIINMFNFHFLITFALVFLCANLILLSQIKLKKKKPLHHTTPALLEKSAVLPAFLCLLMAIPLGGIQTFMMVYGNEIHVSHTWIYFLGQALTILISRFFAGRLYDVKGHRFVIIPGILSMALGLIVLSMSWNAPSLFVAALIFGLGYGMTQPALQALAVERAAPDKIGAANGTFLSGMDLGMAIGSFGLSLIATYSNYSFMYLSSITALIVLALTYWFTIGKSRVVH</sequence>
<keyword evidence="5 6" id="KW-0472">Membrane</keyword>
<evidence type="ECO:0000313" key="8">
    <source>
        <dbReference type="EMBL" id="MBC1398774.1"/>
    </source>
</evidence>
<evidence type="ECO:0000313" key="9">
    <source>
        <dbReference type="Proteomes" id="UP000571128"/>
    </source>
</evidence>
<feature type="transmembrane region" description="Helical" evidence="6">
    <location>
        <begin position="267"/>
        <end position="286"/>
    </location>
</feature>
<evidence type="ECO:0000256" key="2">
    <source>
        <dbReference type="ARBA" id="ARBA00022448"/>
    </source>
</evidence>
<keyword evidence="2" id="KW-0813">Transport</keyword>
<dbReference type="Gene3D" id="1.20.1250.20">
    <property type="entry name" value="MFS general substrate transporter like domains"/>
    <property type="match status" value="1"/>
</dbReference>
<dbReference type="InterPro" id="IPR036259">
    <property type="entry name" value="MFS_trans_sf"/>
</dbReference>
<dbReference type="InterPro" id="IPR011701">
    <property type="entry name" value="MFS"/>
</dbReference>
<evidence type="ECO:0000256" key="1">
    <source>
        <dbReference type="ARBA" id="ARBA00004651"/>
    </source>
</evidence>
<dbReference type="GO" id="GO:0022857">
    <property type="term" value="F:transmembrane transporter activity"/>
    <property type="evidence" value="ECO:0007669"/>
    <property type="project" value="InterPro"/>
</dbReference>
<feature type="transmembrane region" description="Helical" evidence="6">
    <location>
        <begin position="292"/>
        <end position="314"/>
    </location>
</feature>
<reference evidence="8 9" key="1">
    <citation type="submission" date="2020-03" db="EMBL/GenBank/DDBJ databases">
        <title>Soil Listeria distribution.</title>
        <authorList>
            <person name="Liao J."/>
            <person name="Wiedmann M."/>
        </authorList>
    </citation>
    <scope>NUCLEOTIDE SEQUENCE [LARGE SCALE GENOMIC DNA]</scope>
    <source>
        <strain evidence="8 9">FSL L7-1645</strain>
    </source>
</reference>
<dbReference type="PANTHER" id="PTHR23531:SF2">
    <property type="entry name" value="PERMEASE"/>
    <property type="match status" value="1"/>
</dbReference>
<dbReference type="InterPro" id="IPR020846">
    <property type="entry name" value="MFS_dom"/>
</dbReference>
<proteinExistence type="predicted"/>
<comment type="caution">
    <text evidence="8">The sequence shown here is derived from an EMBL/GenBank/DDBJ whole genome shotgun (WGS) entry which is preliminary data.</text>
</comment>
<feature type="transmembrane region" description="Helical" evidence="6">
    <location>
        <begin position="237"/>
        <end position="255"/>
    </location>
</feature>